<comment type="caution">
    <text evidence="2">The sequence shown here is derived from an EMBL/GenBank/DDBJ whole genome shotgun (WGS) entry which is preliminary data.</text>
</comment>
<evidence type="ECO:0000256" key="1">
    <source>
        <dbReference type="SAM" id="Phobius"/>
    </source>
</evidence>
<dbReference type="EMBL" id="BARW01000582">
    <property type="protein sequence ID" value="GAI66415.1"/>
    <property type="molecule type" value="Genomic_DNA"/>
</dbReference>
<dbReference type="InterPro" id="IPR005531">
    <property type="entry name" value="Asp23"/>
</dbReference>
<keyword evidence="1" id="KW-0472">Membrane</keyword>
<dbReference type="NCBIfam" id="NF033218">
    <property type="entry name" value="anchor_AmaP"/>
    <property type="match status" value="1"/>
</dbReference>
<evidence type="ECO:0000313" key="2">
    <source>
        <dbReference type="EMBL" id="GAI66415.1"/>
    </source>
</evidence>
<feature type="transmembrane region" description="Helical" evidence="1">
    <location>
        <begin position="50"/>
        <end position="72"/>
    </location>
</feature>
<sequence length="182" mass="20961">MRKESFNNLIFVLFLVVVFFISGIFLTLSLELFSLENFFFKTNYLIYSSFYNQIILGFMGALLIFLAIYLILQKTQIDKGNLSVVQKTSFGEIKISTGSIKRLTLKVVKGMGEITETRPEIDILKSGGIKIDLHLSVKQDINIPELSEKIQRKLKEYLLETSGIETKEIKINIDKIFYEDKK</sequence>
<dbReference type="AlphaFoldDB" id="X1RT88"/>
<proteinExistence type="predicted"/>
<keyword evidence="1" id="KW-1133">Transmembrane helix</keyword>
<dbReference type="Pfam" id="PF03780">
    <property type="entry name" value="Asp23"/>
    <property type="match status" value="1"/>
</dbReference>
<keyword evidence="1" id="KW-0812">Transmembrane</keyword>
<feature type="transmembrane region" description="Helical" evidence="1">
    <location>
        <begin position="9"/>
        <end position="30"/>
    </location>
</feature>
<evidence type="ECO:0008006" key="3">
    <source>
        <dbReference type="Google" id="ProtNLM"/>
    </source>
</evidence>
<accession>X1RT88</accession>
<reference evidence="2" key="1">
    <citation type="journal article" date="2014" name="Front. Microbiol.">
        <title>High frequency of phylogenetically diverse reductive dehalogenase-homologous genes in deep subseafloor sedimentary metagenomes.</title>
        <authorList>
            <person name="Kawai M."/>
            <person name="Futagami T."/>
            <person name="Toyoda A."/>
            <person name="Takaki Y."/>
            <person name="Nishi S."/>
            <person name="Hori S."/>
            <person name="Arai W."/>
            <person name="Tsubouchi T."/>
            <person name="Morono Y."/>
            <person name="Uchiyama I."/>
            <person name="Ito T."/>
            <person name="Fujiyama A."/>
            <person name="Inagaki F."/>
            <person name="Takami H."/>
        </authorList>
    </citation>
    <scope>NUCLEOTIDE SEQUENCE</scope>
    <source>
        <strain evidence="2">Expedition CK06-06</strain>
    </source>
</reference>
<name>X1RT88_9ZZZZ</name>
<protein>
    <recommendedName>
        <fullName evidence="3">Alkaline shock response membrane anchor protein AmaP</fullName>
    </recommendedName>
</protein>
<gene>
    <name evidence="2" type="ORF">S12H4_02394</name>
</gene>
<organism evidence="2">
    <name type="scientific">marine sediment metagenome</name>
    <dbReference type="NCBI Taxonomy" id="412755"/>
    <lineage>
        <taxon>unclassified sequences</taxon>
        <taxon>metagenomes</taxon>
        <taxon>ecological metagenomes</taxon>
    </lineage>
</organism>